<keyword evidence="3" id="KW-1185">Reference proteome</keyword>
<dbReference type="Gene3D" id="3.10.180.10">
    <property type="entry name" value="2,3-Dihydroxybiphenyl 1,2-Dioxygenase, domain 1"/>
    <property type="match status" value="2"/>
</dbReference>
<feature type="domain" description="VOC" evidence="1">
    <location>
        <begin position="12"/>
        <end position="125"/>
    </location>
</feature>
<accession>A0A286GZK4</accession>
<dbReference type="Pfam" id="PF00903">
    <property type="entry name" value="Glyoxalase"/>
    <property type="match status" value="1"/>
</dbReference>
<dbReference type="CDD" id="cd07247">
    <property type="entry name" value="SgaA_N_like"/>
    <property type="match status" value="2"/>
</dbReference>
<dbReference type="InterPro" id="IPR004360">
    <property type="entry name" value="Glyas_Fos-R_dOase_dom"/>
</dbReference>
<proteinExistence type="predicted"/>
<dbReference type="EMBL" id="OCNK01000003">
    <property type="protein sequence ID" value="SOE00529.1"/>
    <property type="molecule type" value="Genomic_DNA"/>
</dbReference>
<dbReference type="PANTHER" id="PTHR33993:SF10">
    <property type="entry name" value="CONSERVED PROTEIN"/>
    <property type="match status" value="1"/>
</dbReference>
<protein>
    <recommendedName>
        <fullName evidence="1">VOC domain-containing protein</fullName>
    </recommendedName>
</protein>
<evidence type="ECO:0000259" key="1">
    <source>
        <dbReference type="PROSITE" id="PS51819"/>
    </source>
</evidence>
<dbReference type="InterPro" id="IPR041581">
    <property type="entry name" value="Glyoxalase_6"/>
</dbReference>
<gene>
    <name evidence="2" type="ORF">SAMN06272739_2648</name>
</gene>
<feature type="domain" description="VOC" evidence="1">
    <location>
        <begin position="139"/>
        <end position="253"/>
    </location>
</feature>
<name>A0A286GZK4_9ACTN</name>
<dbReference type="InterPro" id="IPR037523">
    <property type="entry name" value="VOC_core"/>
</dbReference>
<dbReference type="Proteomes" id="UP000219482">
    <property type="component" value="Unassembled WGS sequence"/>
</dbReference>
<dbReference type="OrthoDB" id="9793039at2"/>
<dbReference type="AlphaFoldDB" id="A0A286GZK4"/>
<dbReference type="InterPro" id="IPR029068">
    <property type="entry name" value="Glyas_Bleomycin-R_OHBP_Dase"/>
</dbReference>
<evidence type="ECO:0000313" key="2">
    <source>
        <dbReference type="EMBL" id="SOE00529.1"/>
    </source>
</evidence>
<dbReference type="PANTHER" id="PTHR33993">
    <property type="entry name" value="GLYOXALASE-RELATED"/>
    <property type="match status" value="1"/>
</dbReference>
<dbReference type="InterPro" id="IPR052164">
    <property type="entry name" value="Anthracycline_SecMetBiosynth"/>
</dbReference>
<reference evidence="3" key="1">
    <citation type="submission" date="2017-09" db="EMBL/GenBank/DDBJ databases">
        <authorList>
            <person name="Varghese N."/>
            <person name="Submissions S."/>
        </authorList>
    </citation>
    <scope>NUCLEOTIDE SEQUENCE [LARGE SCALE GENOMIC DNA]</scope>
    <source>
        <strain evidence="3">DSM 44270</strain>
    </source>
</reference>
<dbReference type="SUPFAM" id="SSF54593">
    <property type="entry name" value="Glyoxalase/Bleomycin resistance protein/Dihydroxybiphenyl dioxygenase"/>
    <property type="match status" value="2"/>
</dbReference>
<organism evidence="2 3">
    <name type="scientific">Blastococcus haudaquaticus</name>
    <dbReference type="NCBI Taxonomy" id="1938745"/>
    <lineage>
        <taxon>Bacteria</taxon>
        <taxon>Bacillati</taxon>
        <taxon>Actinomycetota</taxon>
        <taxon>Actinomycetes</taxon>
        <taxon>Geodermatophilales</taxon>
        <taxon>Geodermatophilaceae</taxon>
        <taxon>Blastococcus</taxon>
    </lineage>
</organism>
<sequence>MPTRDTPWPDGTPCWVDVGTPDMDGAKAFYSALFGWEYVGGDAEFGGYSSAQLDGRMVAGLGPQQDPDDPTRWTTYFAASDAAAGAERIRAAGGRVLVEPMEVGPMGTMVIALDPQGNPFGLWQAGMHTGYQIHNEPGALAWNEAMVDDTSGAKQFYTAVFGFGFDQLGAEDGAGTDYATFSTGGNPLGGLAASDPSMPTGWLTCFAVGATDDTVALVEAKGGKVVTPPEDTPFGRFAVVEDPWGASFEVLQDTTSG</sequence>
<dbReference type="PROSITE" id="PS51819">
    <property type="entry name" value="VOC"/>
    <property type="match status" value="2"/>
</dbReference>
<dbReference type="Pfam" id="PF18029">
    <property type="entry name" value="Glyoxalase_6"/>
    <property type="match status" value="1"/>
</dbReference>
<dbReference type="RefSeq" id="WP_097184375.1">
    <property type="nucleotide sequence ID" value="NZ_OCNK01000003.1"/>
</dbReference>
<evidence type="ECO:0000313" key="3">
    <source>
        <dbReference type="Proteomes" id="UP000219482"/>
    </source>
</evidence>